<feature type="domain" description="Glycosyl transferase family 1" evidence="1">
    <location>
        <begin position="484"/>
        <end position="645"/>
    </location>
</feature>
<keyword evidence="4" id="KW-0328">Glycosyltransferase</keyword>
<organism evidence="4 5">
    <name type="scientific">Thermococcus camini</name>
    <dbReference type="NCBI Taxonomy" id="2016373"/>
    <lineage>
        <taxon>Archaea</taxon>
        <taxon>Methanobacteriati</taxon>
        <taxon>Methanobacteriota</taxon>
        <taxon>Thermococci</taxon>
        <taxon>Thermococcales</taxon>
        <taxon>Thermococcaceae</taxon>
        <taxon>Thermococcus</taxon>
    </lineage>
</organism>
<dbReference type="EC" id="2.4.1.198" evidence="4"/>
<evidence type="ECO:0000313" key="5">
    <source>
        <dbReference type="Proteomes" id="UP000516304"/>
    </source>
</evidence>
<feature type="domain" description="Glycosyltransferase 2-like" evidence="2">
    <location>
        <begin position="7"/>
        <end position="166"/>
    </location>
</feature>
<dbReference type="GeneID" id="71842265"/>
<keyword evidence="4" id="KW-0808">Transferase</keyword>
<dbReference type="Pfam" id="PF00534">
    <property type="entry name" value="Glycos_transf_1"/>
    <property type="match status" value="1"/>
</dbReference>
<dbReference type="AlphaFoldDB" id="A0A7G2D8T0"/>
<dbReference type="InterPro" id="IPR001296">
    <property type="entry name" value="Glyco_trans_1"/>
</dbReference>
<protein>
    <submittedName>
        <fullName evidence="4">Putative Phosphatidylinositol N-acetylglucosaminyltransferase</fullName>
        <ecNumber evidence="4">2.4.1.198</ecNumber>
        <ecNumber evidence="4">2.4.1.83</ecNumber>
    </submittedName>
</protein>
<dbReference type="CDD" id="cd04179">
    <property type="entry name" value="DPM_DPG-synthase_like"/>
    <property type="match status" value="1"/>
</dbReference>
<dbReference type="SUPFAM" id="SSF53448">
    <property type="entry name" value="Nucleotide-diphospho-sugar transferases"/>
    <property type="match status" value="1"/>
</dbReference>
<dbReference type="InterPro" id="IPR001173">
    <property type="entry name" value="Glyco_trans_2-like"/>
</dbReference>
<dbReference type="Pfam" id="PF13439">
    <property type="entry name" value="Glyco_transf_4"/>
    <property type="match status" value="1"/>
</dbReference>
<evidence type="ECO:0000259" key="2">
    <source>
        <dbReference type="Pfam" id="PF00535"/>
    </source>
</evidence>
<dbReference type="GO" id="GO:0017176">
    <property type="term" value="F:phosphatidylinositol N-acetylglucosaminyltransferase activity"/>
    <property type="evidence" value="ECO:0007669"/>
    <property type="project" value="UniProtKB-EC"/>
</dbReference>
<reference evidence="4 5" key="1">
    <citation type="submission" date="2020-09" db="EMBL/GenBank/DDBJ databases">
        <authorList>
            <person name="Courtine D."/>
        </authorList>
    </citation>
    <scope>NUCLEOTIDE SEQUENCE [LARGE SCALE GENOMIC DNA]</scope>
    <source>
        <strain evidence="4 5">IRI35c</strain>
    </source>
</reference>
<evidence type="ECO:0000259" key="1">
    <source>
        <dbReference type="Pfam" id="PF00534"/>
    </source>
</evidence>
<dbReference type="GO" id="GO:0004582">
    <property type="term" value="F:dolichyl-phosphate beta-D-mannosyltransferase activity"/>
    <property type="evidence" value="ECO:0007669"/>
    <property type="project" value="UniProtKB-EC"/>
</dbReference>
<dbReference type="InterPro" id="IPR029044">
    <property type="entry name" value="Nucleotide-diphossugar_trans"/>
</dbReference>
<dbReference type="RefSeq" id="WP_246454780.1">
    <property type="nucleotide sequence ID" value="NZ_LR881183.1"/>
</dbReference>
<sequence length="673" mass="76593">MHNNTLIIIPAYNEELTIGYVVTLSKKYGDVLVVDDGSKDETFHIAISSGAHVIKHPRNMGKAQALKTAFKYAAEKEYEIIVCIDADGQHNPEEIPKLVEPILKDEADLVIGSRFLDGTKKKIPLYRRFGLWVLNTTANVSLNGTLKITDSQSGFRAMNRKALKEIMKINSNGYNVESDMLVYLAERGVRIREVPITVRYDVPNKHKKNPISHGFELLGGVNRPDRVQETIVPVYNAGFGSFHNRRRAVGLGASPLFRGRKGLHDPGRRSWNIHDNRNSAVRRRADTERAGKDGEGVRKGGMKLVRILRVAPDIYPYVVGGYGLHIHSLSLEQGRKGHHVEVYVISKEPGNEDRTYYSLQKFREIIRIWGNPISILYAFKLTKEWDNFDVVHAHSHLFITTLLAAILKQVHKTPLVVTNHGLVSQTAPKSINTIYNRVFGKYIFSVADSVIVYTSEEKRELTEWGIPPDKIKVIFNGIDTKLFKNTGEFKRKNIMWVGRLVPGKRPELAIAIFNKLREKYTNLDLKLILVGDGPLNGTTLNLVEKSPFKEDIIYLSFIPNEELPKYYSSAFIFLLTSTTEGLPRTVLEAFSCETPSVISKIPHLEEVIKKAGLMVEKNSIDNFLQKIEYLLENPKVQRKMGLIGRRKIEKHYSWDIFVTKNIKLYEALRRELR</sequence>
<accession>A0A7G2D8T0</accession>
<dbReference type="KEGG" id="tcq:TIRI35C_0188"/>
<evidence type="ECO:0000259" key="3">
    <source>
        <dbReference type="Pfam" id="PF13439"/>
    </source>
</evidence>
<dbReference type="InterPro" id="IPR028098">
    <property type="entry name" value="Glyco_trans_4-like_N"/>
</dbReference>
<dbReference type="EC" id="2.4.1.83" evidence="4"/>
<dbReference type="CDD" id="cd03801">
    <property type="entry name" value="GT4_PimA-like"/>
    <property type="match status" value="1"/>
</dbReference>
<dbReference type="SUPFAM" id="SSF53756">
    <property type="entry name" value="UDP-Glycosyltransferase/glycogen phosphorylase"/>
    <property type="match status" value="1"/>
</dbReference>
<dbReference type="Pfam" id="PF00535">
    <property type="entry name" value="Glycos_transf_2"/>
    <property type="match status" value="1"/>
</dbReference>
<dbReference type="EMBL" id="LR881183">
    <property type="protein sequence ID" value="CAD5243342.1"/>
    <property type="molecule type" value="Genomic_DNA"/>
</dbReference>
<dbReference type="Gene3D" id="3.40.50.2000">
    <property type="entry name" value="Glycogen Phosphorylase B"/>
    <property type="match status" value="2"/>
</dbReference>
<gene>
    <name evidence="4" type="ORF">TIRI35C_0188</name>
</gene>
<proteinExistence type="predicted"/>
<evidence type="ECO:0000313" key="4">
    <source>
        <dbReference type="EMBL" id="CAD5243342.1"/>
    </source>
</evidence>
<dbReference type="Proteomes" id="UP000516304">
    <property type="component" value="Chromosome TIRI35C"/>
</dbReference>
<name>A0A7G2D8T0_9EURY</name>
<dbReference type="Gene3D" id="3.90.550.10">
    <property type="entry name" value="Spore Coat Polysaccharide Biosynthesis Protein SpsA, Chain A"/>
    <property type="match status" value="1"/>
</dbReference>
<dbReference type="PANTHER" id="PTHR45947">
    <property type="entry name" value="SULFOQUINOVOSYL TRANSFERASE SQD2"/>
    <property type="match status" value="1"/>
</dbReference>
<keyword evidence="5" id="KW-1185">Reference proteome</keyword>
<feature type="domain" description="Glycosyltransferase subfamily 4-like N-terminal" evidence="3">
    <location>
        <begin position="319"/>
        <end position="481"/>
    </location>
</feature>
<dbReference type="PANTHER" id="PTHR45947:SF3">
    <property type="entry name" value="SULFOQUINOVOSYL TRANSFERASE SQD2"/>
    <property type="match status" value="1"/>
</dbReference>
<dbReference type="InterPro" id="IPR050194">
    <property type="entry name" value="Glycosyltransferase_grp1"/>
</dbReference>